<keyword evidence="2" id="KW-1185">Reference proteome</keyword>
<sequence length="106" mass="12165">MYNINHLATHDIFEEKSQEELKISAAVFSDSGEEYSSDTNKLFCLIGTSVPAESLFSAAGFFQNEERNRLSAKNLRPAKRRYDFIRTAVYQHQKNSLSPFNKLQLN</sequence>
<reference evidence="1 2" key="1">
    <citation type="journal article" date="2018" name="Sci. Rep.">
        <title>Genomic signatures of local adaptation to the degree of environmental predictability in rotifers.</title>
        <authorList>
            <person name="Franch-Gras L."/>
            <person name="Hahn C."/>
            <person name="Garcia-Roger E.M."/>
            <person name="Carmona M.J."/>
            <person name="Serra M."/>
            <person name="Gomez A."/>
        </authorList>
    </citation>
    <scope>NUCLEOTIDE SEQUENCE [LARGE SCALE GENOMIC DNA]</scope>
    <source>
        <strain evidence="1">HYR1</strain>
    </source>
</reference>
<evidence type="ECO:0008006" key="3">
    <source>
        <dbReference type="Google" id="ProtNLM"/>
    </source>
</evidence>
<dbReference type="EMBL" id="REGN01000365">
    <property type="protein sequence ID" value="RNA42461.1"/>
    <property type="molecule type" value="Genomic_DNA"/>
</dbReference>
<gene>
    <name evidence="1" type="ORF">BpHYR1_052887</name>
</gene>
<dbReference type="Proteomes" id="UP000276133">
    <property type="component" value="Unassembled WGS sequence"/>
</dbReference>
<name>A0A3M7T362_BRAPC</name>
<proteinExistence type="predicted"/>
<evidence type="ECO:0000313" key="1">
    <source>
        <dbReference type="EMBL" id="RNA42461.1"/>
    </source>
</evidence>
<evidence type="ECO:0000313" key="2">
    <source>
        <dbReference type="Proteomes" id="UP000276133"/>
    </source>
</evidence>
<organism evidence="1 2">
    <name type="scientific">Brachionus plicatilis</name>
    <name type="common">Marine rotifer</name>
    <name type="synonym">Brachionus muelleri</name>
    <dbReference type="NCBI Taxonomy" id="10195"/>
    <lineage>
        <taxon>Eukaryota</taxon>
        <taxon>Metazoa</taxon>
        <taxon>Spiralia</taxon>
        <taxon>Gnathifera</taxon>
        <taxon>Rotifera</taxon>
        <taxon>Eurotatoria</taxon>
        <taxon>Monogononta</taxon>
        <taxon>Pseudotrocha</taxon>
        <taxon>Ploima</taxon>
        <taxon>Brachionidae</taxon>
        <taxon>Brachionus</taxon>
    </lineage>
</organism>
<dbReference type="AlphaFoldDB" id="A0A3M7T362"/>
<accession>A0A3M7T362</accession>
<dbReference type="OrthoDB" id="1271298at2759"/>
<protein>
    <recommendedName>
        <fullName evidence="3">HAT C-terminal dimerisation domain-containing protein</fullName>
    </recommendedName>
</protein>
<comment type="caution">
    <text evidence="1">The sequence shown here is derived from an EMBL/GenBank/DDBJ whole genome shotgun (WGS) entry which is preliminary data.</text>
</comment>